<feature type="region of interest" description="Disordered" evidence="2">
    <location>
        <begin position="1507"/>
        <end position="1593"/>
    </location>
</feature>
<sequence>MPMPTQPHPAGRLSISSGSNAVLNANSSALSNHHLAAALNNVPQYEDELPPSSKAPLKYALKDIHPDDSKDKVFAAILKALLYLRNKPSSPKELANCIMKNKYTMLGGATPYATVSSRISQHFKRAAEHKPPRTPLLAKAVDERHSRKIHYYLAPNHIVKNPSASASTDLDSSSGFSSMGSDDDDDDDDEDDDDDDDQGDDPGQLDQDDDDDDDDGDMSGDSMDRKQKRRRLHQLYQQHQQLNSDAMLHKARGVKLKRKKVKTWSATTRPTVKRFKSKHPLIGSFKSTTPTTPTNIHPSRWRPANNQEYSDSEEGDDESVEEDEELDDDDDVFGKDDLVLMDLHMPDIQRESRLPTPKSMSSFSTPNSLSAPHSTTSNPAIAAAAMSATAGMHGLLNATKVLSFDSKKSPPYPGSQSATSLATAMGGTRTSLTTAENMNESSDEEQDFSDYHEEMMHGDFDDLEDEKKFEGRKPEAQSQPKSVAVPIPSVRNAAQSSSFAAGGTPVSPFSHLASTPTSNSFLLGMSPRSRKMSMSGLLMPPDSLLLSPRSSSIFDSEFASSFVMDYSQDHSSPKDHHYVPLMELNNPESMPVSELDRLLSTSAGGTFFPSLSRKVSISGWSNINSKHIGHPPHRQSNLRNAANGILQNAANSSLNASTSPYLHSSKGGFATSPFSAAAKSSSGPAPTSDLKSDKKQVQEATATVASPAITISKAIEAESQPLSMAVNGSVGAILAENINKISDDADMDGGHDEEQDDETESELEDDGEPSVKEPPKSLVRVSVYANLQVYETIMPGTDLRLMRVAGVVAPPNPNMNGRGVVIQKKVIPALNNEQHAGFVNAAMLRLAARTIIGDGQFDINQEPTTLYIVLEGPMEVRGAWVGLARARELCHEYRLDLLPGIAQMLQDDPMHVVSAAESRATSRHSAEKKKALKQKREQEAAGQQGTRKASLSAAGANRRPSASHNADGRRKSHAADDDTTPFVNFEELEERPKRGYDQDVEMSSSASTTTGSSMASGDKSLVEAMASGQSGGAGAEGAGGAEGMVAQNGAREPEANQLWIPTTNPVVPNIHLTVIDNVALYTTKLVNPGAEYRLLRRADNGYVNATTLLLAGGVETEQERSIVLSLELGRVRIRKPGSQLLGTWIPLARARALAATCSLHHKLGPFLNDNLDTYFPSPLPIPTQKVTSSVLTATATALMSHQAVASARMRTISLSALRSSTSPPTSGLNRAGALSHQLSRGMMANAGTSHMQQGHLPGQSLNSMIMINGNQVESQVGSTTSTTLSAASSANAEAATPSASSVVAAGVNTGNASAALPTAVPLTSLTPATLSTAAGSILLPGQGQANAGAQIRPLQGGFLPRVEPNTGRPILPMLNETVSAVPGQSVIPVKDYQDSDDDTESDDDVESVRQKMKQLRAQQLEETEKSFLKKAANPGERVVGQVSGQGTPTPQHQQQQLLLQQQQIQQHLQQHQQQQQLLKQQLLQQQQQQQQAQQQQQQLIQQQLNQAAAQKANVSQRPSTRGGKTAPRSSGRSSSSGGAQSRNSESDDSPLNGNKKSSAAKGAGGSKPTAMDEDLDSDEDIDIGGSDGDDDLR</sequence>
<feature type="compositionally biased region" description="Acidic residues" evidence="2">
    <location>
        <begin position="181"/>
        <end position="200"/>
    </location>
</feature>
<evidence type="ECO:0000259" key="3">
    <source>
        <dbReference type="PROSITE" id="PS51299"/>
    </source>
</evidence>
<dbReference type="InterPro" id="IPR036887">
    <property type="entry name" value="HTH_APSES_sf"/>
</dbReference>
<feature type="region of interest" description="Disordered" evidence="2">
    <location>
        <begin position="406"/>
        <end position="425"/>
    </location>
</feature>
<feature type="compositionally biased region" description="Acidic residues" evidence="2">
    <location>
        <begin position="310"/>
        <end position="331"/>
    </location>
</feature>
<feature type="compositionally biased region" description="Low complexity" evidence="2">
    <location>
        <begin position="1528"/>
        <end position="1543"/>
    </location>
</feature>
<feature type="compositionally biased region" description="Basic and acidic residues" evidence="2">
    <location>
        <begin position="966"/>
        <end position="976"/>
    </location>
</feature>
<feature type="coiled-coil region" evidence="1">
    <location>
        <begin position="1454"/>
        <end position="1505"/>
    </location>
</feature>
<evidence type="ECO:0000313" key="4">
    <source>
        <dbReference type="EMBL" id="KAG9323692.1"/>
    </source>
</evidence>
<dbReference type="Gene3D" id="3.10.260.10">
    <property type="entry name" value="Transcription regulator HTH, APSES-type DNA-binding domain"/>
    <property type="match status" value="1"/>
</dbReference>
<feature type="region of interest" description="Disordered" evidence="2">
    <location>
        <begin position="742"/>
        <end position="775"/>
    </location>
</feature>
<feature type="region of interest" description="Disordered" evidence="2">
    <location>
        <begin position="1428"/>
        <end position="1454"/>
    </location>
</feature>
<keyword evidence="1" id="KW-0175">Coiled coil</keyword>
<protein>
    <recommendedName>
        <fullName evidence="3">HTH APSES-type domain-containing protein</fullName>
    </recommendedName>
</protein>
<feature type="compositionally biased region" description="Low complexity" evidence="2">
    <location>
        <begin position="1002"/>
        <end position="1016"/>
    </location>
</feature>
<dbReference type="Pfam" id="PF25318">
    <property type="entry name" value="WHD_GDS1"/>
    <property type="match status" value="1"/>
</dbReference>
<feature type="region of interest" description="Disordered" evidence="2">
    <location>
        <begin position="1386"/>
        <end position="1407"/>
    </location>
</feature>
<dbReference type="GO" id="GO:0003677">
    <property type="term" value="F:DNA binding"/>
    <property type="evidence" value="ECO:0007669"/>
    <property type="project" value="InterPro"/>
</dbReference>
<feature type="compositionally biased region" description="Low complexity" evidence="2">
    <location>
        <begin position="169"/>
        <end position="180"/>
    </location>
</feature>
<feature type="domain" description="HTH APSES-type" evidence="3">
    <location>
        <begin position="1070"/>
        <end position="1178"/>
    </location>
</feature>
<comment type="caution">
    <text evidence="4">The sequence shown here is derived from an EMBL/GenBank/DDBJ whole genome shotgun (WGS) entry which is preliminary data.</text>
</comment>
<evidence type="ECO:0000256" key="1">
    <source>
        <dbReference type="SAM" id="Coils"/>
    </source>
</evidence>
<evidence type="ECO:0000313" key="5">
    <source>
        <dbReference type="Proteomes" id="UP000717515"/>
    </source>
</evidence>
<feature type="compositionally biased region" description="Acidic residues" evidence="2">
    <location>
        <begin position="744"/>
        <end position="768"/>
    </location>
</feature>
<evidence type="ECO:0000256" key="2">
    <source>
        <dbReference type="SAM" id="MobiDB-lite"/>
    </source>
</evidence>
<feature type="compositionally biased region" description="Basic and acidic residues" evidence="2">
    <location>
        <begin position="332"/>
        <end position="353"/>
    </location>
</feature>
<dbReference type="PROSITE" id="PS51299">
    <property type="entry name" value="HTH_APSES"/>
    <property type="match status" value="1"/>
</dbReference>
<organism evidence="4 5">
    <name type="scientific">Mortierella alpina</name>
    <name type="common">Oleaginous fungus</name>
    <name type="synonym">Mortierella renispora</name>
    <dbReference type="NCBI Taxonomy" id="64518"/>
    <lineage>
        <taxon>Eukaryota</taxon>
        <taxon>Fungi</taxon>
        <taxon>Fungi incertae sedis</taxon>
        <taxon>Mucoromycota</taxon>
        <taxon>Mortierellomycotina</taxon>
        <taxon>Mortierellomycetes</taxon>
        <taxon>Mortierellales</taxon>
        <taxon>Mortierellaceae</taxon>
        <taxon>Mortierella</taxon>
    </lineage>
</organism>
<reference evidence="4" key="1">
    <citation type="submission" date="2021-07" db="EMBL/GenBank/DDBJ databases">
        <title>Draft genome of Mortierella alpina, strain LL118, isolated from an aspen leaf litter sample.</title>
        <authorList>
            <person name="Yang S."/>
            <person name="Vinatzer B.A."/>
        </authorList>
    </citation>
    <scope>NUCLEOTIDE SEQUENCE</scope>
    <source>
        <strain evidence="4">LL118</strain>
    </source>
</reference>
<feature type="region of interest" description="Disordered" evidence="2">
    <location>
        <begin position="267"/>
        <end position="376"/>
    </location>
</feature>
<feature type="region of interest" description="Disordered" evidence="2">
    <location>
        <begin position="465"/>
        <end position="487"/>
    </location>
</feature>
<feature type="compositionally biased region" description="Low complexity" evidence="2">
    <location>
        <begin position="675"/>
        <end position="688"/>
    </location>
</feature>
<feature type="region of interest" description="Disordered" evidence="2">
    <location>
        <begin position="161"/>
        <end position="249"/>
    </location>
</feature>
<dbReference type="InterPro" id="IPR003163">
    <property type="entry name" value="Tscrpt_reg_HTH_APSES-type"/>
</dbReference>
<dbReference type="Proteomes" id="UP000717515">
    <property type="component" value="Unassembled WGS sequence"/>
</dbReference>
<feature type="compositionally biased region" description="Polar residues" evidence="2">
    <location>
        <begin position="414"/>
        <end position="425"/>
    </location>
</feature>
<feature type="compositionally biased region" description="Acidic residues" evidence="2">
    <location>
        <begin position="1571"/>
        <end position="1593"/>
    </location>
</feature>
<accession>A0A9P8CXS9</accession>
<feature type="region of interest" description="Disordered" evidence="2">
    <location>
        <begin position="675"/>
        <end position="703"/>
    </location>
</feature>
<proteinExistence type="predicted"/>
<feature type="compositionally biased region" description="Polar residues" evidence="2">
    <location>
        <begin position="358"/>
        <end position="373"/>
    </location>
</feature>
<dbReference type="SUPFAM" id="SSF54616">
    <property type="entry name" value="DNA-binding domain of Mlu1-box binding protein MBP1"/>
    <property type="match status" value="1"/>
</dbReference>
<feature type="compositionally biased region" description="Basic and acidic residues" evidence="2">
    <location>
        <begin position="465"/>
        <end position="475"/>
    </location>
</feature>
<gene>
    <name evidence="4" type="ORF">KVV02_008110</name>
</gene>
<dbReference type="EMBL" id="JAIFTL010000091">
    <property type="protein sequence ID" value="KAG9323692.1"/>
    <property type="molecule type" value="Genomic_DNA"/>
</dbReference>
<feature type="compositionally biased region" description="Polar residues" evidence="2">
    <location>
        <begin position="285"/>
        <end position="297"/>
    </location>
</feature>
<name>A0A9P8CXS9_MORAP</name>
<dbReference type="InterPro" id="IPR057511">
    <property type="entry name" value="WH_GDS1"/>
</dbReference>
<feature type="compositionally biased region" description="Basic and acidic residues" evidence="2">
    <location>
        <begin position="924"/>
        <end position="939"/>
    </location>
</feature>
<feature type="region of interest" description="Disordered" evidence="2">
    <location>
        <begin position="913"/>
        <end position="1016"/>
    </location>
</feature>
<feature type="compositionally biased region" description="Acidic residues" evidence="2">
    <location>
        <begin position="206"/>
        <end position="218"/>
    </location>
</feature>
<feature type="compositionally biased region" description="Acidic residues" evidence="2">
    <location>
        <begin position="1394"/>
        <end position="1405"/>
    </location>
</feature>